<evidence type="ECO:0000259" key="2">
    <source>
        <dbReference type="Pfam" id="PF04069"/>
    </source>
</evidence>
<dbReference type="AlphaFoldDB" id="K6BWC7"/>
<organism evidence="3 4">
    <name type="scientific">Schinkia azotoformans LMG 9581</name>
    <dbReference type="NCBI Taxonomy" id="1131731"/>
    <lineage>
        <taxon>Bacteria</taxon>
        <taxon>Bacillati</taxon>
        <taxon>Bacillota</taxon>
        <taxon>Bacilli</taxon>
        <taxon>Bacillales</taxon>
        <taxon>Bacillaceae</taxon>
        <taxon>Calidifontibacillus/Schinkia group</taxon>
        <taxon>Schinkia</taxon>
    </lineage>
</organism>
<name>K6BWC7_SCHAZ</name>
<feature type="chain" id="PRO_5038587250" evidence="1">
    <location>
        <begin position="26"/>
        <end position="314"/>
    </location>
</feature>
<dbReference type="GO" id="GO:0043190">
    <property type="term" value="C:ATP-binding cassette (ABC) transporter complex"/>
    <property type="evidence" value="ECO:0007669"/>
    <property type="project" value="InterPro"/>
</dbReference>
<keyword evidence="1" id="KW-0732">Signal</keyword>
<dbReference type="EMBL" id="AJLR01000147">
    <property type="protein sequence ID" value="EKN63240.1"/>
    <property type="molecule type" value="Genomic_DNA"/>
</dbReference>
<dbReference type="SUPFAM" id="SSF53850">
    <property type="entry name" value="Periplasmic binding protein-like II"/>
    <property type="match status" value="1"/>
</dbReference>
<evidence type="ECO:0000256" key="1">
    <source>
        <dbReference type="SAM" id="SignalP"/>
    </source>
</evidence>
<dbReference type="PATRIC" id="fig|1131731.3.peg.3742"/>
<dbReference type="Gene3D" id="3.40.190.120">
    <property type="entry name" value="Osmoprotection protein (prox), domain 2"/>
    <property type="match status" value="1"/>
</dbReference>
<dbReference type="Pfam" id="PF04069">
    <property type="entry name" value="OpuAC"/>
    <property type="match status" value="1"/>
</dbReference>
<sequence length="314" mass="35016">MKRIFLGFVLCIAMFGLVACSSSNSSNNGEDQKDPSVAAKQSKGKITIGGKDFTEQLLLSKISSIYLKENGFDVEEASNMGSTVVRTALENGQVDLYWEYTGTALVIYQKQEVETDPDKTYQTVKEIDEGNGLVWLDKAEVNNTYALLMRKDLADELGINTISDLANYVNHDANALKFASNAEFYAREDGLKGLEKKYGFKFPAKNVTRMDTGLLYNALNDKQVDVSVGFATDGRIKGFNLVALEDDQYFFPAYNAAPVIRKEVVNDELSKLLNELSAKLNTETMMTLNYQVDVEHKEIAEVARQWLTENGLVK</sequence>
<dbReference type="InterPro" id="IPR007210">
    <property type="entry name" value="ABC_Gly_betaine_transp_sub-bd"/>
</dbReference>
<protein>
    <submittedName>
        <fullName evidence="3">Glycine betaine ABC transporter substrate-binding protein</fullName>
    </submittedName>
</protein>
<keyword evidence="4" id="KW-1185">Reference proteome</keyword>
<proteinExistence type="predicted"/>
<dbReference type="RefSeq" id="WP_003332868.1">
    <property type="nucleotide sequence ID" value="NZ_AJLR01000147.1"/>
</dbReference>
<dbReference type="STRING" id="1131731.BAZO_18346"/>
<evidence type="ECO:0000313" key="3">
    <source>
        <dbReference type="EMBL" id="EKN63240.1"/>
    </source>
</evidence>
<feature type="signal peptide" evidence="1">
    <location>
        <begin position="1"/>
        <end position="25"/>
    </location>
</feature>
<dbReference type="GO" id="GO:0022857">
    <property type="term" value="F:transmembrane transporter activity"/>
    <property type="evidence" value="ECO:0007669"/>
    <property type="project" value="InterPro"/>
</dbReference>
<dbReference type="Proteomes" id="UP000006315">
    <property type="component" value="Unassembled WGS sequence"/>
</dbReference>
<comment type="caution">
    <text evidence="3">The sequence shown here is derived from an EMBL/GenBank/DDBJ whole genome shotgun (WGS) entry which is preliminary data.</text>
</comment>
<dbReference type="Gene3D" id="3.40.190.10">
    <property type="entry name" value="Periplasmic binding protein-like II"/>
    <property type="match status" value="1"/>
</dbReference>
<evidence type="ECO:0000313" key="4">
    <source>
        <dbReference type="Proteomes" id="UP000006315"/>
    </source>
</evidence>
<gene>
    <name evidence="3" type="ORF">BAZO_18346</name>
</gene>
<dbReference type="PROSITE" id="PS51257">
    <property type="entry name" value="PROKAR_LIPOPROTEIN"/>
    <property type="match status" value="1"/>
</dbReference>
<accession>K6BWC7</accession>
<reference evidence="3 4" key="1">
    <citation type="journal article" date="2012" name="Front. Microbiol.">
        <title>Redundancy and modularity in membrane-associated dissimilatory nitrate reduction in Bacillus.</title>
        <authorList>
            <person name="Heylen K."/>
            <person name="Keltjens J."/>
        </authorList>
    </citation>
    <scope>NUCLEOTIDE SEQUENCE [LARGE SCALE GENOMIC DNA]</scope>
    <source>
        <strain evidence="3 4">LMG 9581</strain>
    </source>
</reference>
<dbReference type="CDD" id="cd13611">
    <property type="entry name" value="PBP2_YehZ"/>
    <property type="match status" value="1"/>
</dbReference>
<feature type="domain" description="ABC-type glycine betaine transport system substrate-binding" evidence="2">
    <location>
        <begin position="45"/>
        <end position="309"/>
    </location>
</feature>